<feature type="compositionally biased region" description="Basic and acidic residues" evidence="1">
    <location>
        <begin position="86"/>
        <end position="101"/>
    </location>
</feature>
<gene>
    <name evidence="2" type="ORF">PS645_05285</name>
</gene>
<evidence type="ECO:0000256" key="1">
    <source>
        <dbReference type="SAM" id="MobiDB-lite"/>
    </source>
</evidence>
<dbReference type="Proteomes" id="UP000325607">
    <property type="component" value="Unassembled WGS sequence"/>
</dbReference>
<feature type="region of interest" description="Disordered" evidence="1">
    <location>
        <begin position="85"/>
        <end position="120"/>
    </location>
</feature>
<proteinExistence type="predicted"/>
<organism evidence="2 3">
    <name type="scientific">Pseudomonas fluorescens</name>
    <dbReference type="NCBI Taxonomy" id="294"/>
    <lineage>
        <taxon>Bacteria</taxon>
        <taxon>Pseudomonadati</taxon>
        <taxon>Pseudomonadota</taxon>
        <taxon>Gammaproteobacteria</taxon>
        <taxon>Pseudomonadales</taxon>
        <taxon>Pseudomonadaceae</taxon>
        <taxon>Pseudomonas</taxon>
    </lineage>
</organism>
<evidence type="ECO:0000313" key="3">
    <source>
        <dbReference type="Proteomes" id="UP000325607"/>
    </source>
</evidence>
<dbReference type="EMBL" id="CABVGX010000079">
    <property type="protein sequence ID" value="VVN39030.1"/>
    <property type="molecule type" value="Genomic_DNA"/>
</dbReference>
<name>A0A5E6XD59_PSEFL</name>
<evidence type="ECO:0000313" key="2">
    <source>
        <dbReference type="EMBL" id="VVN39030.1"/>
    </source>
</evidence>
<accession>A0A5E6XD59</accession>
<dbReference type="AlphaFoldDB" id="A0A5E6XD59"/>
<protein>
    <submittedName>
        <fullName evidence="2">Uncharacterized protein</fullName>
    </submittedName>
</protein>
<feature type="compositionally biased region" description="Polar residues" evidence="1">
    <location>
        <begin position="105"/>
        <end position="120"/>
    </location>
</feature>
<reference evidence="2 3" key="1">
    <citation type="submission" date="2019-09" db="EMBL/GenBank/DDBJ databases">
        <authorList>
            <person name="Chandra G."/>
            <person name="Truman W A."/>
        </authorList>
    </citation>
    <scope>NUCLEOTIDE SEQUENCE [LARGE SCALE GENOMIC DNA]</scope>
    <source>
        <strain evidence="2">PS645</strain>
    </source>
</reference>
<sequence length="120" mass="13442">MLGQLIKVVRFGDVSRNVQTLELLTLGRADTVGPQQQQIGPQAEQLFHVQLTITAYSGQALQFGWTLAGVQHTHQQIGRPQFYNDFGERRCEADDPLDGMRRSAQGKQQNRQPTAEHQAS</sequence>